<evidence type="ECO:0000313" key="1">
    <source>
        <dbReference type="EMBL" id="PHK02890.1"/>
    </source>
</evidence>
<accession>A0A9Q5ZBF0</accession>
<dbReference type="AlphaFoldDB" id="A0A9Q5ZBF0"/>
<dbReference type="EMBL" id="LAHD01000046">
    <property type="protein sequence ID" value="PHK02890.1"/>
    <property type="molecule type" value="Genomic_DNA"/>
</dbReference>
<evidence type="ECO:0000313" key="2">
    <source>
        <dbReference type="Proteomes" id="UP000222310"/>
    </source>
</evidence>
<reference evidence="1 2" key="1">
    <citation type="submission" date="2015-02" db="EMBL/GenBank/DDBJ databases">
        <title>Nostoc linckia genome annotation.</title>
        <authorList>
            <person name="Zhou Z."/>
        </authorList>
    </citation>
    <scope>NUCLEOTIDE SEQUENCE [LARGE SCALE GENOMIC DNA]</scope>
    <source>
        <strain evidence="2">z8</strain>
    </source>
</reference>
<name>A0A9Q5ZBF0_NOSLI</name>
<dbReference type="Proteomes" id="UP000222310">
    <property type="component" value="Unassembled WGS sequence"/>
</dbReference>
<proteinExistence type="predicted"/>
<protein>
    <submittedName>
        <fullName evidence="1">Uncharacterized protein</fullName>
    </submittedName>
</protein>
<organism evidence="1 2">
    <name type="scientific">Nostoc linckia z8</name>
    <dbReference type="NCBI Taxonomy" id="1628746"/>
    <lineage>
        <taxon>Bacteria</taxon>
        <taxon>Bacillati</taxon>
        <taxon>Cyanobacteriota</taxon>
        <taxon>Cyanophyceae</taxon>
        <taxon>Nostocales</taxon>
        <taxon>Nostocaceae</taxon>
        <taxon>Nostoc</taxon>
    </lineage>
</organism>
<comment type="caution">
    <text evidence="1">The sequence shown here is derived from an EMBL/GenBank/DDBJ whole genome shotgun (WGS) entry which is preliminary data.</text>
</comment>
<gene>
    <name evidence="1" type="ORF">VF08_17300</name>
</gene>
<sequence>MWWKWYRELNSCFAAEAIGKMKFYELIDASQFTEEHINKLMRDKVFNSNFSSIFNSKLNINYKHTLDL</sequence>